<dbReference type="GO" id="GO:0071011">
    <property type="term" value="C:precatalytic spliceosome"/>
    <property type="evidence" value="ECO:0007669"/>
    <property type="project" value="TreeGrafter"/>
</dbReference>
<evidence type="ECO:0000256" key="6">
    <source>
        <dbReference type="SAM" id="MobiDB-lite"/>
    </source>
</evidence>
<evidence type="ECO:0000256" key="4">
    <source>
        <dbReference type="ARBA" id="ARBA00022833"/>
    </source>
</evidence>
<dbReference type="InterPro" id="IPR013085">
    <property type="entry name" value="U1-CZ_Znf_C2H2"/>
</dbReference>
<evidence type="ECO:0000256" key="3">
    <source>
        <dbReference type="ARBA" id="ARBA00022771"/>
    </source>
</evidence>
<dbReference type="PANTHER" id="PTHR13173">
    <property type="entry name" value="WW DOMAIN BINDING PROTEIN 4"/>
    <property type="match status" value="1"/>
</dbReference>
<dbReference type="RefSeq" id="XP_020071268.1">
    <property type="nucleotide sequence ID" value="XM_020217882.1"/>
</dbReference>
<sequence>MRYWCKSCEIFVDDNSISRKQHEVSTRHKDGLRRLLEEQHRKNRANLNGPRTFAKHDGGHGAGSNDSVVEEDDVGQWEEVEPEPTAIRRALGSPLRDPDDVECPGVATTAKGNKSWEPTTKQLVLDSDEEKADTQSKSTFKKRKIRK</sequence>
<dbReference type="GO" id="GO:0008270">
    <property type="term" value="F:zinc ion binding"/>
    <property type="evidence" value="ECO:0007669"/>
    <property type="project" value="UniProtKB-KW"/>
</dbReference>
<dbReference type="Gene3D" id="3.30.160.60">
    <property type="entry name" value="Classic Zinc Finger"/>
    <property type="match status" value="1"/>
</dbReference>
<comment type="subcellular location">
    <subcellularLocation>
        <location evidence="1">Nucleus</location>
    </subcellularLocation>
</comment>
<dbReference type="PANTHER" id="PTHR13173:SF10">
    <property type="entry name" value="WW DOMAIN-BINDING PROTEIN 4"/>
    <property type="match status" value="1"/>
</dbReference>
<dbReference type="InterPro" id="IPR000690">
    <property type="entry name" value="Matrin/U1-C_Znf_C2H2"/>
</dbReference>
<dbReference type="EMBL" id="KV453928">
    <property type="protein sequence ID" value="ODV74229.1"/>
    <property type="molecule type" value="Genomic_DNA"/>
</dbReference>
<evidence type="ECO:0000256" key="2">
    <source>
        <dbReference type="ARBA" id="ARBA00022723"/>
    </source>
</evidence>
<dbReference type="AlphaFoldDB" id="A0A1E4S3Y0"/>
<protein>
    <recommendedName>
        <fullName evidence="7">Matrin-type domain-containing protein</fullName>
    </recommendedName>
</protein>
<keyword evidence="5" id="KW-0539">Nucleus</keyword>
<accession>A0A1E4S3Y0</accession>
<evidence type="ECO:0000313" key="9">
    <source>
        <dbReference type="Proteomes" id="UP000094389"/>
    </source>
</evidence>
<evidence type="ECO:0000256" key="1">
    <source>
        <dbReference type="ARBA" id="ARBA00004123"/>
    </source>
</evidence>
<name>A0A1E4S3Y0_CYBJN</name>
<keyword evidence="4" id="KW-0862">Zinc</keyword>
<feature type="compositionally biased region" description="Acidic residues" evidence="6">
    <location>
        <begin position="68"/>
        <end position="82"/>
    </location>
</feature>
<evidence type="ECO:0000259" key="7">
    <source>
        <dbReference type="PROSITE" id="PS50171"/>
    </source>
</evidence>
<reference evidence="8 9" key="1">
    <citation type="journal article" date="2016" name="Proc. Natl. Acad. Sci. U.S.A.">
        <title>Comparative genomics of biotechnologically important yeasts.</title>
        <authorList>
            <person name="Riley R."/>
            <person name="Haridas S."/>
            <person name="Wolfe K.H."/>
            <person name="Lopes M.R."/>
            <person name="Hittinger C.T."/>
            <person name="Goeker M."/>
            <person name="Salamov A.A."/>
            <person name="Wisecaver J.H."/>
            <person name="Long T.M."/>
            <person name="Calvey C.H."/>
            <person name="Aerts A.L."/>
            <person name="Barry K.W."/>
            <person name="Choi C."/>
            <person name="Clum A."/>
            <person name="Coughlan A.Y."/>
            <person name="Deshpande S."/>
            <person name="Douglass A.P."/>
            <person name="Hanson S.J."/>
            <person name="Klenk H.-P."/>
            <person name="LaButti K.M."/>
            <person name="Lapidus A."/>
            <person name="Lindquist E.A."/>
            <person name="Lipzen A.M."/>
            <person name="Meier-Kolthoff J.P."/>
            <person name="Ohm R.A."/>
            <person name="Otillar R.P."/>
            <person name="Pangilinan J.L."/>
            <person name="Peng Y."/>
            <person name="Rokas A."/>
            <person name="Rosa C.A."/>
            <person name="Scheuner C."/>
            <person name="Sibirny A.A."/>
            <person name="Slot J.C."/>
            <person name="Stielow J.B."/>
            <person name="Sun H."/>
            <person name="Kurtzman C.P."/>
            <person name="Blackwell M."/>
            <person name="Grigoriev I.V."/>
            <person name="Jeffries T.W."/>
        </authorList>
    </citation>
    <scope>NUCLEOTIDE SEQUENCE [LARGE SCALE GENOMIC DNA]</scope>
    <source>
        <strain evidence="9">ATCC 18201 / CBS 1600 / BCRC 20928 / JCM 3617 / NBRC 0987 / NRRL Y-1542</strain>
    </source>
</reference>
<dbReference type="SUPFAM" id="SSF57667">
    <property type="entry name" value="beta-beta-alpha zinc fingers"/>
    <property type="match status" value="1"/>
</dbReference>
<feature type="compositionally biased region" description="Polar residues" evidence="6">
    <location>
        <begin position="110"/>
        <end position="122"/>
    </location>
</feature>
<keyword evidence="3" id="KW-0863">Zinc-finger</keyword>
<evidence type="ECO:0000256" key="5">
    <source>
        <dbReference type="ARBA" id="ARBA00023242"/>
    </source>
</evidence>
<evidence type="ECO:0000313" key="8">
    <source>
        <dbReference type="EMBL" id="ODV74229.1"/>
    </source>
</evidence>
<dbReference type="InterPro" id="IPR036236">
    <property type="entry name" value="Znf_C2H2_sf"/>
</dbReference>
<keyword evidence="2" id="KW-0479">Metal-binding</keyword>
<organism evidence="8 9">
    <name type="scientific">Cyberlindnera jadinii (strain ATCC 18201 / CBS 1600 / BCRC 20928 / JCM 3617 / NBRC 0987 / NRRL Y-1542)</name>
    <name type="common">Torula yeast</name>
    <name type="synonym">Candida utilis</name>
    <dbReference type="NCBI Taxonomy" id="983966"/>
    <lineage>
        <taxon>Eukaryota</taxon>
        <taxon>Fungi</taxon>
        <taxon>Dikarya</taxon>
        <taxon>Ascomycota</taxon>
        <taxon>Saccharomycotina</taxon>
        <taxon>Saccharomycetes</taxon>
        <taxon>Phaffomycetales</taxon>
        <taxon>Phaffomycetaceae</taxon>
        <taxon>Cyberlindnera</taxon>
    </lineage>
</organism>
<dbReference type="PROSITE" id="PS50171">
    <property type="entry name" value="ZF_MATRIN"/>
    <property type="match status" value="1"/>
</dbReference>
<dbReference type="GO" id="GO:0003723">
    <property type="term" value="F:RNA binding"/>
    <property type="evidence" value="ECO:0007669"/>
    <property type="project" value="TreeGrafter"/>
</dbReference>
<gene>
    <name evidence="8" type="ORF">CYBJADRAFT_70806</name>
</gene>
<proteinExistence type="predicted"/>
<dbReference type="Pfam" id="PF06220">
    <property type="entry name" value="zf-U1"/>
    <property type="match status" value="1"/>
</dbReference>
<dbReference type="Proteomes" id="UP000094389">
    <property type="component" value="Unassembled WGS sequence"/>
</dbReference>
<feature type="region of interest" description="Disordered" evidence="6">
    <location>
        <begin position="39"/>
        <end position="147"/>
    </location>
</feature>
<keyword evidence="9" id="KW-1185">Reference proteome</keyword>
<dbReference type="STRING" id="983966.A0A1E4S3Y0"/>
<dbReference type="InterPro" id="IPR040023">
    <property type="entry name" value="WBP4"/>
</dbReference>
<dbReference type="GO" id="GO:0000398">
    <property type="term" value="P:mRNA splicing, via spliceosome"/>
    <property type="evidence" value="ECO:0007669"/>
    <property type="project" value="InterPro"/>
</dbReference>
<dbReference type="OrthoDB" id="5388004at2759"/>
<dbReference type="GeneID" id="30992278"/>
<feature type="domain" description="Matrin-type" evidence="7">
    <location>
        <begin position="3"/>
        <end position="34"/>
    </location>
</feature>